<evidence type="ECO:0000313" key="2">
    <source>
        <dbReference type="EMBL" id="NUB42888.1"/>
    </source>
</evidence>
<comment type="caution">
    <text evidence="2">The sequence shown here is derived from an EMBL/GenBank/DDBJ whole genome shotgun (WGS) entry which is preliminary data.</text>
</comment>
<feature type="transmembrane region" description="Helical" evidence="1">
    <location>
        <begin position="69"/>
        <end position="87"/>
    </location>
</feature>
<dbReference type="RefSeq" id="WP_152823587.1">
    <property type="nucleotide sequence ID" value="NZ_WHUT02000001.1"/>
</dbReference>
<gene>
    <name evidence="2" type="ORF">GEU84_000690</name>
</gene>
<keyword evidence="3" id="KW-1185">Reference proteome</keyword>
<proteinExistence type="predicted"/>
<organism evidence="2 3">
    <name type="scientific">Fertoeibacter niger</name>
    <dbReference type="NCBI Taxonomy" id="2656921"/>
    <lineage>
        <taxon>Bacteria</taxon>
        <taxon>Pseudomonadati</taxon>
        <taxon>Pseudomonadota</taxon>
        <taxon>Alphaproteobacteria</taxon>
        <taxon>Rhodobacterales</taxon>
        <taxon>Paracoccaceae</taxon>
        <taxon>Fertoeibacter</taxon>
    </lineage>
</organism>
<keyword evidence="1" id="KW-0812">Transmembrane</keyword>
<reference evidence="2" key="1">
    <citation type="submission" date="2020-05" db="EMBL/GenBank/DDBJ databases">
        <title>Fertoebacter nigrum gen. nov., sp. nov., a new member of the family Rhodobacteraceae.</title>
        <authorList>
            <person name="Szuroczki S."/>
            <person name="Abbaszade G."/>
            <person name="Buni D."/>
            <person name="Schumann P."/>
            <person name="Toth E."/>
        </authorList>
    </citation>
    <scope>NUCLEOTIDE SEQUENCE</scope>
    <source>
        <strain evidence="2">RG-N-1a</strain>
    </source>
</reference>
<keyword evidence="1" id="KW-0472">Membrane</keyword>
<evidence type="ECO:0000313" key="3">
    <source>
        <dbReference type="Proteomes" id="UP000484076"/>
    </source>
</evidence>
<keyword evidence="1" id="KW-1133">Transmembrane helix</keyword>
<protein>
    <submittedName>
        <fullName evidence="2">Uncharacterized protein</fullName>
    </submittedName>
</protein>
<feature type="transmembrane region" description="Helical" evidence="1">
    <location>
        <begin position="93"/>
        <end position="116"/>
    </location>
</feature>
<sequence>MNEALLILVLGGALCGFGGGLALVVLGLCQPGFRLRALGLLAVLGLALAAGPLAAALRSILPLRPDDTNLIFVTLVALLAAAGMLNLRHARWARWVIVAGIAGVLALWMFAAHVILTWRF</sequence>
<evidence type="ECO:0000256" key="1">
    <source>
        <dbReference type="SAM" id="Phobius"/>
    </source>
</evidence>
<name>A0A8X8GRA6_9RHOB</name>
<dbReference type="Proteomes" id="UP000484076">
    <property type="component" value="Unassembled WGS sequence"/>
</dbReference>
<accession>A0A8X8GRA6</accession>
<dbReference type="EMBL" id="WHUT02000001">
    <property type="protein sequence ID" value="NUB42888.1"/>
    <property type="molecule type" value="Genomic_DNA"/>
</dbReference>
<dbReference type="AlphaFoldDB" id="A0A8X8GRA6"/>
<feature type="transmembrane region" description="Helical" evidence="1">
    <location>
        <begin position="37"/>
        <end position="57"/>
    </location>
</feature>